<reference evidence="2" key="1">
    <citation type="submission" date="2011-12" db="EMBL/GenBank/DDBJ databases">
        <authorList>
            <consortium name="The Broad Institute Genome Sequencing Platform"/>
            <person name="Russ C."/>
            <person name="Tyler B."/>
            <person name="Panabieres F."/>
            <person name="Shan W."/>
            <person name="Tripathy S."/>
            <person name="Grunwald N."/>
            <person name="Machado M."/>
            <person name="Young S.K."/>
            <person name="Zeng Q."/>
            <person name="Gargeya S."/>
            <person name="Fitzgerald M."/>
            <person name="Haas B."/>
            <person name="Abouelleil A."/>
            <person name="Alvarado L."/>
            <person name="Arachchi H.M."/>
            <person name="Berlin A."/>
            <person name="Chapman S.B."/>
            <person name="Gearin G."/>
            <person name="Goldberg J."/>
            <person name="Griggs A."/>
            <person name="Gujja S."/>
            <person name="Hansen M."/>
            <person name="Heiman D."/>
            <person name="Howarth C."/>
            <person name="Larimer J."/>
            <person name="Lui A."/>
            <person name="MacDonald P.J.P."/>
            <person name="McCowen C."/>
            <person name="Montmayeur A."/>
            <person name="Murphy C."/>
            <person name="Neiman D."/>
            <person name="Pearson M."/>
            <person name="Priest M."/>
            <person name="Roberts A."/>
            <person name="Saif S."/>
            <person name="Shea T."/>
            <person name="Sisk P."/>
            <person name="Stolte C."/>
            <person name="Sykes S."/>
            <person name="Wortman J."/>
            <person name="Nusbaum C."/>
            <person name="Birren B."/>
        </authorList>
    </citation>
    <scope>NUCLEOTIDE SEQUENCE [LARGE SCALE GENOMIC DNA]</scope>
    <source>
        <strain evidence="2">INRA-310</strain>
    </source>
</reference>
<proteinExistence type="predicted"/>
<evidence type="ECO:0000313" key="2">
    <source>
        <dbReference type="Proteomes" id="UP000018817"/>
    </source>
</evidence>
<sequence>MFTFQRHLPALRYVCELRPCEGELRLGTCKPLPDRRPASLRFDLLNCDDVEAMVQRGPEQGLAALFLPAIQLACSTNAAEDELYTANPALARGAPFDRRCKMRQ</sequence>
<dbReference type="RefSeq" id="XP_008904216.1">
    <property type="nucleotide sequence ID" value="XM_008905968.1"/>
</dbReference>
<dbReference type="VEuPathDB" id="FungiDB:PPTG_10589"/>
<dbReference type="EMBL" id="KI669582">
    <property type="protein sequence ID" value="ETN10455.1"/>
    <property type="molecule type" value="Genomic_DNA"/>
</dbReference>
<reference evidence="1 2" key="2">
    <citation type="submission" date="2013-11" db="EMBL/GenBank/DDBJ databases">
        <title>The Genome Sequence of Phytophthora parasitica INRA-310.</title>
        <authorList>
            <consortium name="The Broad Institute Genomics Platform"/>
            <person name="Russ C."/>
            <person name="Tyler B."/>
            <person name="Panabieres F."/>
            <person name="Shan W."/>
            <person name="Tripathy S."/>
            <person name="Grunwald N."/>
            <person name="Machado M."/>
            <person name="Johnson C.S."/>
            <person name="Arredondo F."/>
            <person name="Hong C."/>
            <person name="Coffey M."/>
            <person name="Young S.K."/>
            <person name="Zeng Q."/>
            <person name="Gargeya S."/>
            <person name="Fitzgerald M."/>
            <person name="Abouelleil A."/>
            <person name="Alvarado L."/>
            <person name="Chapman S.B."/>
            <person name="Gainer-Dewar J."/>
            <person name="Goldberg J."/>
            <person name="Griggs A."/>
            <person name="Gujja S."/>
            <person name="Hansen M."/>
            <person name="Howarth C."/>
            <person name="Imamovic A."/>
            <person name="Ireland A."/>
            <person name="Larimer J."/>
            <person name="McCowan C."/>
            <person name="Murphy C."/>
            <person name="Pearson M."/>
            <person name="Poon T.W."/>
            <person name="Priest M."/>
            <person name="Roberts A."/>
            <person name="Saif S."/>
            <person name="Shea T."/>
            <person name="Sykes S."/>
            <person name="Wortman J."/>
            <person name="Nusbaum C."/>
            <person name="Birren B."/>
        </authorList>
    </citation>
    <scope>NUCLEOTIDE SEQUENCE [LARGE SCALE GENOMIC DNA]</scope>
    <source>
        <strain evidence="1 2">INRA-310</strain>
    </source>
</reference>
<dbReference type="GeneID" id="20180196"/>
<evidence type="ECO:0000313" key="1">
    <source>
        <dbReference type="EMBL" id="ETN10455.1"/>
    </source>
</evidence>
<name>W2QDV8_PHYN3</name>
<organism evidence="1 2">
    <name type="scientific">Phytophthora nicotianae (strain INRA-310)</name>
    <name type="common">Phytophthora parasitica</name>
    <dbReference type="NCBI Taxonomy" id="761204"/>
    <lineage>
        <taxon>Eukaryota</taxon>
        <taxon>Sar</taxon>
        <taxon>Stramenopiles</taxon>
        <taxon>Oomycota</taxon>
        <taxon>Peronosporomycetes</taxon>
        <taxon>Peronosporales</taxon>
        <taxon>Peronosporaceae</taxon>
        <taxon>Phytophthora</taxon>
    </lineage>
</organism>
<protein>
    <submittedName>
        <fullName evidence="1">Uncharacterized protein</fullName>
    </submittedName>
</protein>
<dbReference type="Proteomes" id="UP000018817">
    <property type="component" value="Unassembled WGS sequence"/>
</dbReference>
<dbReference type="AlphaFoldDB" id="W2QDV8"/>
<accession>W2QDV8</accession>
<gene>
    <name evidence="1" type="ORF">PPTG_10589</name>
</gene>
<dbReference type="OMA" id="VCELRPC"/>